<dbReference type="CDD" id="cd01428">
    <property type="entry name" value="ADK"/>
    <property type="match status" value="1"/>
</dbReference>
<dbReference type="HOGENOM" id="CLU_032354_1_2_4"/>
<dbReference type="FunFam" id="3.40.50.300:FF:000106">
    <property type="entry name" value="Adenylate kinase mitochondrial"/>
    <property type="match status" value="1"/>
</dbReference>
<keyword evidence="11" id="KW-1185">Reference proteome</keyword>
<comment type="function">
    <text evidence="6">Catalyzes the reversible transfer of the terminal phosphate group between ATP and AMP. Plays an important role in cellular energy homeostasis and in adenine nucleotide metabolism.</text>
</comment>
<comment type="catalytic activity">
    <reaction evidence="6 8">
        <text>AMP + ATP = 2 ADP</text>
        <dbReference type="Rhea" id="RHEA:12973"/>
        <dbReference type="ChEBI" id="CHEBI:30616"/>
        <dbReference type="ChEBI" id="CHEBI:456215"/>
        <dbReference type="ChEBI" id="CHEBI:456216"/>
        <dbReference type="EC" id="2.7.4.3"/>
    </reaction>
</comment>
<dbReference type="NCBIfam" id="TIGR01351">
    <property type="entry name" value="adk"/>
    <property type="match status" value="1"/>
</dbReference>
<gene>
    <name evidence="6 10" type="primary">adk</name>
    <name evidence="10" type="ORF">SSDC_01225</name>
</gene>
<organism evidence="10 11">
    <name type="scientific">Candidatus Profftella armatura</name>
    <dbReference type="NCBI Taxonomy" id="669502"/>
    <lineage>
        <taxon>Bacteria</taxon>
        <taxon>Pseudomonadati</taxon>
        <taxon>Pseudomonadota</taxon>
        <taxon>Betaproteobacteria</taxon>
        <taxon>Candidatus Profftella</taxon>
    </lineage>
</organism>
<feature type="region of interest" description="LID" evidence="6">
    <location>
        <begin position="124"/>
        <end position="161"/>
    </location>
</feature>
<comment type="similarity">
    <text evidence="6 7">Belongs to the adenylate kinase family.</text>
</comment>
<evidence type="ECO:0000256" key="8">
    <source>
        <dbReference type="RuleBase" id="RU003331"/>
    </source>
</evidence>
<dbReference type="Proteomes" id="UP000015216">
    <property type="component" value="Chromosome"/>
</dbReference>
<dbReference type="GeneID" id="301553109"/>
<dbReference type="OrthoDB" id="9805030at2"/>
<dbReference type="EC" id="2.7.4.3" evidence="6 8"/>
<dbReference type="EMBL" id="CP003468">
    <property type="protein sequence ID" value="AGS06934.1"/>
    <property type="molecule type" value="Genomic_DNA"/>
</dbReference>
<dbReference type="Pfam" id="PF00406">
    <property type="entry name" value="ADK"/>
    <property type="match status" value="1"/>
</dbReference>
<dbReference type="GO" id="GO:0004017">
    <property type="term" value="F:AMP kinase activity"/>
    <property type="evidence" value="ECO:0007669"/>
    <property type="project" value="UniProtKB-UniRule"/>
</dbReference>
<keyword evidence="3 6" id="KW-0547">Nucleotide-binding</keyword>
<keyword evidence="5 6" id="KW-0067">ATP-binding</keyword>
<dbReference type="Gene3D" id="3.40.50.300">
    <property type="entry name" value="P-loop containing nucleotide triphosphate hydrolases"/>
    <property type="match status" value="1"/>
</dbReference>
<keyword evidence="1 6" id="KW-0808">Transferase</keyword>
<evidence type="ECO:0000256" key="1">
    <source>
        <dbReference type="ARBA" id="ARBA00022679"/>
    </source>
</evidence>
<reference evidence="10 11" key="1">
    <citation type="journal article" date="2013" name="Curr. Biol.">
        <title>Defensive bacteriome symbiont with a drastically reduced genome.</title>
        <authorList>
            <person name="Nakabachi A."/>
            <person name="Ueoka R."/>
            <person name="Oshima K."/>
            <person name="Teta R."/>
            <person name="Mangoni A."/>
            <person name="Gurgui M."/>
            <person name="Oldham N.J."/>
            <person name="van Echten-Deckert G."/>
            <person name="Okamura K."/>
            <person name="Yamamoto K."/>
            <person name="Inoue H."/>
            <person name="Ohkuma M."/>
            <person name="Hongoh Y."/>
            <person name="Miyagishima S.Y."/>
            <person name="Hattori M."/>
            <person name="Piel J."/>
            <person name="Fukatsu T."/>
        </authorList>
    </citation>
    <scope>NUCLEOTIDE SEQUENCE [LARGE SCALE GENOMIC DNA]</scope>
    <source>
        <strain evidence="10 11">DC</strain>
    </source>
</reference>
<keyword evidence="6" id="KW-0963">Cytoplasm</keyword>
<feature type="binding site" evidence="6">
    <location>
        <begin position="87"/>
        <end position="90"/>
    </location>
    <ligand>
        <name>AMP</name>
        <dbReference type="ChEBI" id="CHEBI:456215"/>
    </ligand>
</feature>
<evidence type="ECO:0000313" key="10">
    <source>
        <dbReference type="EMBL" id="AGS06934.1"/>
    </source>
</evidence>
<dbReference type="PANTHER" id="PTHR23359">
    <property type="entry name" value="NUCLEOTIDE KINASE"/>
    <property type="match status" value="1"/>
</dbReference>
<evidence type="ECO:0000256" key="5">
    <source>
        <dbReference type="ARBA" id="ARBA00022840"/>
    </source>
</evidence>
<dbReference type="InterPro" id="IPR007862">
    <property type="entry name" value="Adenylate_kinase_lid-dom"/>
</dbReference>
<protein>
    <recommendedName>
        <fullName evidence="6 8">Adenylate kinase</fullName>
        <shortName evidence="6">AK</shortName>
        <ecNumber evidence="6 8">2.7.4.3</ecNumber>
    </recommendedName>
    <alternativeName>
        <fullName evidence="6">ATP-AMP transphosphorylase</fullName>
    </alternativeName>
    <alternativeName>
        <fullName evidence="6">ATP:AMP phosphotransferase</fullName>
    </alternativeName>
    <alternativeName>
        <fullName evidence="6">Adenylate monophosphate kinase</fullName>
    </alternativeName>
</protein>
<dbReference type="GO" id="GO:0005737">
    <property type="term" value="C:cytoplasm"/>
    <property type="evidence" value="ECO:0007669"/>
    <property type="project" value="UniProtKB-SubCell"/>
</dbReference>
<feature type="binding site" evidence="6">
    <location>
        <position position="125"/>
    </location>
    <ligand>
        <name>ATP</name>
        <dbReference type="ChEBI" id="CHEBI:30616"/>
    </ligand>
</feature>
<evidence type="ECO:0000256" key="3">
    <source>
        <dbReference type="ARBA" id="ARBA00022741"/>
    </source>
</evidence>
<evidence type="ECO:0000313" key="11">
    <source>
        <dbReference type="Proteomes" id="UP000015216"/>
    </source>
</evidence>
<dbReference type="PATRIC" id="fig|669502.6.peg.238"/>
<dbReference type="UniPathway" id="UPA00588">
    <property type="reaction ID" value="UER00649"/>
</dbReference>
<dbReference type="InterPro" id="IPR000850">
    <property type="entry name" value="Adenylat/UMP-CMP_kin"/>
</dbReference>
<feature type="binding site" evidence="6">
    <location>
        <position position="36"/>
    </location>
    <ligand>
        <name>AMP</name>
        <dbReference type="ChEBI" id="CHEBI:456215"/>
    </ligand>
</feature>
<dbReference type="PROSITE" id="PS00113">
    <property type="entry name" value="ADENYLATE_KINASE"/>
    <property type="match status" value="1"/>
</dbReference>
<keyword evidence="2 6" id="KW-0545">Nucleotide biosynthesis</keyword>
<feature type="binding site" evidence="6">
    <location>
        <begin position="59"/>
        <end position="61"/>
    </location>
    <ligand>
        <name>AMP</name>
        <dbReference type="ChEBI" id="CHEBI:456215"/>
    </ligand>
</feature>
<comment type="pathway">
    <text evidence="6">Purine metabolism; AMP biosynthesis via salvage pathway; AMP from ADP: step 1/1.</text>
</comment>
<feature type="domain" description="Adenylate kinase active site lid" evidence="9">
    <location>
        <begin position="125"/>
        <end position="160"/>
    </location>
</feature>
<dbReference type="SUPFAM" id="SSF52540">
    <property type="entry name" value="P-loop containing nucleoside triphosphate hydrolases"/>
    <property type="match status" value="1"/>
</dbReference>
<evidence type="ECO:0000256" key="6">
    <source>
        <dbReference type="HAMAP-Rule" id="MF_00235"/>
    </source>
</evidence>
<feature type="binding site" evidence="6">
    <location>
        <position position="169"/>
    </location>
    <ligand>
        <name>AMP</name>
        <dbReference type="ChEBI" id="CHEBI:456215"/>
    </ligand>
</feature>
<accession>S5R3Z2</accession>
<dbReference type="AlphaFoldDB" id="S5R3Z2"/>
<dbReference type="PRINTS" id="PR00094">
    <property type="entry name" value="ADENYLTKNASE"/>
</dbReference>
<dbReference type="RefSeq" id="WP_020915509.1">
    <property type="nucleotide sequence ID" value="NC_021885.1"/>
</dbReference>
<evidence type="ECO:0000256" key="7">
    <source>
        <dbReference type="RuleBase" id="RU003330"/>
    </source>
</evidence>
<evidence type="ECO:0000259" key="9">
    <source>
        <dbReference type="Pfam" id="PF05191"/>
    </source>
</evidence>
<dbReference type="InterPro" id="IPR033690">
    <property type="entry name" value="Adenylat_kinase_CS"/>
</dbReference>
<comment type="subcellular location">
    <subcellularLocation>
        <location evidence="6 8">Cytoplasm</location>
    </subcellularLocation>
</comment>
<dbReference type="STRING" id="669502.SSDC_01225"/>
<evidence type="ECO:0000256" key="2">
    <source>
        <dbReference type="ARBA" id="ARBA00022727"/>
    </source>
</evidence>
<comment type="domain">
    <text evidence="6">Consists of three domains, a large central CORE domain and two small peripheral domains, NMPbind and LID, which undergo movements during catalysis. The LID domain closes over the site of phosphoryl transfer upon ATP binding. Assembling and dissambling the active center during each catalytic cycle provides an effective means to prevent ATP hydrolysis.</text>
</comment>
<dbReference type="GO" id="GO:0044209">
    <property type="term" value="P:AMP salvage"/>
    <property type="evidence" value="ECO:0007669"/>
    <property type="project" value="UniProtKB-UniRule"/>
</dbReference>
<dbReference type="KEGG" id="ssdc:SSDC_01225"/>
<dbReference type="NCBIfam" id="NF001379">
    <property type="entry name" value="PRK00279.1-1"/>
    <property type="match status" value="1"/>
</dbReference>
<feature type="binding site" evidence="6">
    <location>
        <position position="158"/>
    </location>
    <ligand>
        <name>AMP</name>
        <dbReference type="ChEBI" id="CHEBI:456215"/>
    </ligand>
</feature>
<keyword evidence="4 6" id="KW-0418">Kinase</keyword>
<name>S5R3Z2_9PROT</name>
<dbReference type="InterPro" id="IPR006259">
    <property type="entry name" value="Adenyl_kin_sub"/>
</dbReference>
<feature type="binding site" evidence="6">
    <location>
        <begin position="10"/>
        <end position="15"/>
    </location>
    <ligand>
        <name>ATP</name>
        <dbReference type="ChEBI" id="CHEBI:30616"/>
    </ligand>
</feature>
<feature type="binding site" evidence="6">
    <location>
        <position position="94"/>
    </location>
    <ligand>
        <name>AMP</name>
        <dbReference type="ChEBI" id="CHEBI:456215"/>
    </ligand>
</feature>
<dbReference type="GO" id="GO:0005524">
    <property type="term" value="F:ATP binding"/>
    <property type="evidence" value="ECO:0007669"/>
    <property type="project" value="UniProtKB-UniRule"/>
</dbReference>
<evidence type="ECO:0000256" key="4">
    <source>
        <dbReference type="ARBA" id="ARBA00022777"/>
    </source>
</evidence>
<sequence>MRLIILGAPGSGKGTQAMFIKKKFHIPQISTGEILRDVIRSNNKNNFKNKIYNDIKKGNLISDNIIIDLVINRLKCSDCINGYLLDGFPRTLSQAHAMKEAGIIIDNILEIYVSDSEIIERIIGRRIHASSGRIYHNKFNPPKIHGRDNITGELLVQRDDDTIEVIKNRLSIYHKQKKILLDYYKNLETFKIFGFPRYHRINGSFSIDQVRNNIFSILIKN</sequence>
<comment type="subunit">
    <text evidence="6 8">Monomer.</text>
</comment>
<dbReference type="HAMAP" id="MF_00235">
    <property type="entry name" value="Adenylate_kinase_Adk"/>
    <property type="match status" value="1"/>
</dbReference>
<feature type="binding site" evidence="6">
    <location>
        <begin position="134"/>
        <end position="135"/>
    </location>
    <ligand>
        <name>ATP</name>
        <dbReference type="ChEBI" id="CHEBI:30616"/>
    </ligand>
</feature>
<dbReference type="InterPro" id="IPR027417">
    <property type="entry name" value="P-loop_NTPase"/>
</dbReference>
<dbReference type="Pfam" id="PF05191">
    <property type="entry name" value="ADK_lid"/>
    <property type="match status" value="1"/>
</dbReference>
<proteinExistence type="inferred from homology"/>
<feature type="binding site" evidence="6">
    <location>
        <position position="205"/>
    </location>
    <ligand>
        <name>ATP</name>
        <dbReference type="ChEBI" id="CHEBI:30616"/>
    </ligand>
</feature>
<comment type="caution">
    <text evidence="6">Lacks conserved residue(s) required for the propagation of feature annotation.</text>
</comment>
<feature type="binding site" evidence="6">
    <location>
        <position position="31"/>
    </location>
    <ligand>
        <name>AMP</name>
        <dbReference type="ChEBI" id="CHEBI:456215"/>
    </ligand>
</feature>
<dbReference type="eggNOG" id="COG0563">
    <property type="taxonomic scope" value="Bacteria"/>
</dbReference>